<comment type="caution">
    <text evidence="1">The sequence shown here is derived from an EMBL/GenBank/DDBJ whole genome shotgun (WGS) entry which is preliminary data.</text>
</comment>
<dbReference type="Proteomes" id="UP000821865">
    <property type="component" value="Chromosome 10"/>
</dbReference>
<sequence length="100" mass="11371">MAEDCAWLTTRTLFGFGAGFDWRRTSFLEPLPPERVCSYCGLVGKWTALFPCSHTACTRCYRKFVRCGHTCVLDRTCFAGRHIYWTSFSEADLARLSVSA</sequence>
<gene>
    <name evidence="1" type="ORF">HPB49_016322</name>
</gene>
<dbReference type="EMBL" id="CM023479">
    <property type="protein sequence ID" value="KAH7974501.1"/>
    <property type="molecule type" value="Genomic_DNA"/>
</dbReference>
<evidence type="ECO:0000313" key="1">
    <source>
        <dbReference type="EMBL" id="KAH7974501.1"/>
    </source>
</evidence>
<reference evidence="1" key="1">
    <citation type="submission" date="2020-05" db="EMBL/GenBank/DDBJ databases">
        <title>Large-scale comparative analyses of tick genomes elucidate their genetic diversity and vector capacities.</title>
        <authorList>
            <person name="Jia N."/>
            <person name="Wang J."/>
            <person name="Shi W."/>
            <person name="Du L."/>
            <person name="Sun Y."/>
            <person name="Zhan W."/>
            <person name="Jiang J."/>
            <person name="Wang Q."/>
            <person name="Zhang B."/>
            <person name="Ji P."/>
            <person name="Sakyi L.B."/>
            <person name="Cui X."/>
            <person name="Yuan T."/>
            <person name="Jiang B."/>
            <person name="Yang W."/>
            <person name="Lam T.T.-Y."/>
            <person name="Chang Q."/>
            <person name="Ding S."/>
            <person name="Wang X."/>
            <person name="Zhu J."/>
            <person name="Ruan X."/>
            <person name="Zhao L."/>
            <person name="Wei J."/>
            <person name="Que T."/>
            <person name="Du C."/>
            <person name="Cheng J."/>
            <person name="Dai P."/>
            <person name="Han X."/>
            <person name="Huang E."/>
            <person name="Gao Y."/>
            <person name="Liu J."/>
            <person name="Shao H."/>
            <person name="Ye R."/>
            <person name="Li L."/>
            <person name="Wei W."/>
            <person name="Wang X."/>
            <person name="Wang C."/>
            <person name="Yang T."/>
            <person name="Huo Q."/>
            <person name="Li W."/>
            <person name="Guo W."/>
            <person name="Chen H."/>
            <person name="Zhou L."/>
            <person name="Ni X."/>
            <person name="Tian J."/>
            <person name="Zhou Y."/>
            <person name="Sheng Y."/>
            <person name="Liu T."/>
            <person name="Pan Y."/>
            <person name="Xia L."/>
            <person name="Li J."/>
            <person name="Zhao F."/>
            <person name="Cao W."/>
        </authorList>
    </citation>
    <scope>NUCLEOTIDE SEQUENCE</scope>
    <source>
        <strain evidence="1">Dsil-2018</strain>
    </source>
</reference>
<name>A0ACB8DQ55_DERSI</name>
<evidence type="ECO:0000313" key="2">
    <source>
        <dbReference type="Proteomes" id="UP000821865"/>
    </source>
</evidence>
<organism evidence="1 2">
    <name type="scientific">Dermacentor silvarum</name>
    <name type="common">Tick</name>
    <dbReference type="NCBI Taxonomy" id="543639"/>
    <lineage>
        <taxon>Eukaryota</taxon>
        <taxon>Metazoa</taxon>
        <taxon>Ecdysozoa</taxon>
        <taxon>Arthropoda</taxon>
        <taxon>Chelicerata</taxon>
        <taxon>Arachnida</taxon>
        <taxon>Acari</taxon>
        <taxon>Parasitiformes</taxon>
        <taxon>Ixodida</taxon>
        <taxon>Ixodoidea</taxon>
        <taxon>Ixodidae</taxon>
        <taxon>Rhipicephalinae</taxon>
        <taxon>Dermacentor</taxon>
    </lineage>
</organism>
<accession>A0ACB8DQ55</accession>
<protein>
    <submittedName>
        <fullName evidence="1">Uncharacterized protein</fullName>
    </submittedName>
</protein>
<proteinExistence type="predicted"/>
<keyword evidence="2" id="KW-1185">Reference proteome</keyword>